<accession>A0ABM9H7G9</accession>
<keyword evidence="3" id="KW-1185">Reference proteome</keyword>
<comment type="caution">
    <text evidence="2">The sequence shown here is derived from an EMBL/GenBank/DDBJ whole genome shotgun (WGS) entry which is preliminary data.</text>
</comment>
<feature type="region of interest" description="Disordered" evidence="1">
    <location>
        <begin position="81"/>
        <end position="107"/>
    </location>
</feature>
<name>A0ABM9H7G9_STRGL</name>
<evidence type="ECO:0000256" key="1">
    <source>
        <dbReference type="SAM" id="MobiDB-lite"/>
    </source>
</evidence>
<evidence type="ECO:0000313" key="3">
    <source>
        <dbReference type="Proteomes" id="UP001154015"/>
    </source>
</evidence>
<proteinExistence type="predicted"/>
<evidence type="ECO:0008006" key="4">
    <source>
        <dbReference type="Google" id="ProtNLM"/>
    </source>
</evidence>
<dbReference type="RefSeq" id="WP_318575540.1">
    <property type="nucleotide sequence ID" value="NZ_CAKXYP010000025.1"/>
</dbReference>
<sequence>MIATRPGAATPTRYYPSTTATFNGDLDYIAIENAMNGEAVTLTMAERIETARQLVARGFTLTDAGRRVRADRNTIVVWQNNGWAPPSTSPDPEPINIGNAQHGRSGYTKGCRCRTCKDGAAAAKRAAKKREAAA</sequence>
<gene>
    <name evidence="2" type="ORF">SGL43_06629</name>
</gene>
<dbReference type="EMBL" id="CAKXYP010000025">
    <property type="protein sequence ID" value="CAH9419574.1"/>
    <property type="molecule type" value="Genomic_DNA"/>
</dbReference>
<evidence type="ECO:0000313" key="2">
    <source>
        <dbReference type="EMBL" id="CAH9419574.1"/>
    </source>
</evidence>
<reference evidence="2" key="1">
    <citation type="submission" date="2022-03" db="EMBL/GenBank/DDBJ databases">
        <authorList>
            <person name="Leyn A S."/>
        </authorList>
    </citation>
    <scope>NUCLEOTIDE SEQUENCE</scope>
    <source>
        <strain evidence="2">Streptomyces globisporus 4-3</strain>
    </source>
</reference>
<dbReference type="Proteomes" id="UP001154015">
    <property type="component" value="Unassembled WGS sequence"/>
</dbReference>
<protein>
    <recommendedName>
        <fullName evidence="4">Helix-turn-helix domain-containing protein</fullName>
    </recommendedName>
</protein>
<organism evidence="2 3">
    <name type="scientific">Streptomyces globisporus</name>
    <dbReference type="NCBI Taxonomy" id="1908"/>
    <lineage>
        <taxon>Bacteria</taxon>
        <taxon>Bacillati</taxon>
        <taxon>Actinomycetota</taxon>
        <taxon>Actinomycetes</taxon>
        <taxon>Kitasatosporales</taxon>
        <taxon>Streptomycetaceae</taxon>
        <taxon>Streptomyces</taxon>
    </lineage>
</organism>